<dbReference type="RefSeq" id="WP_020890832.1">
    <property type="nucleotide sequence ID" value="NZ_BJYV01000009.1"/>
</dbReference>
<protein>
    <recommendedName>
        <fullName evidence="4">HTH marR-type domain-containing protein</fullName>
    </recommendedName>
</protein>
<dbReference type="EMBL" id="BJYV01000009">
    <property type="protein sequence ID" value="GEO21622.1"/>
    <property type="molecule type" value="Genomic_DNA"/>
</dbReference>
<evidence type="ECO:0000259" key="4">
    <source>
        <dbReference type="PROSITE" id="PS50995"/>
    </source>
</evidence>
<accession>A0A512CBN1</accession>
<dbReference type="InterPro" id="IPR000835">
    <property type="entry name" value="HTH_MarR-typ"/>
</dbReference>
<dbReference type="PANTHER" id="PTHR42756">
    <property type="entry name" value="TRANSCRIPTIONAL REGULATOR, MARR"/>
    <property type="match status" value="1"/>
</dbReference>
<name>A0A512CBN1_9BACT</name>
<dbReference type="Proteomes" id="UP000321301">
    <property type="component" value="Unassembled WGS sequence"/>
</dbReference>
<dbReference type="GO" id="GO:0003677">
    <property type="term" value="F:DNA binding"/>
    <property type="evidence" value="ECO:0007669"/>
    <property type="project" value="UniProtKB-KW"/>
</dbReference>
<dbReference type="SMART" id="SM00347">
    <property type="entry name" value="HTH_MARR"/>
    <property type="match status" value="1"/>
</dbReference>
<sequence length="157" mass="17884">MKDECTGYISEYGILPWLGKTVKHIDIFINNNLKQAGIDLTKKQMLVLKALTMKGPLPQNDLAFITERDKASLARFINTLEKKNLVARIPSVTDKRINMVHLTKHGEKVFQNTIPLFRKLVLQIQENIPEQELAQTARTLDKIKENIENLNSGCNSN</sequence>
<reference evidence="5 6" key="1">
    <citation type="submission" date="2019-07" db="EMBL/GenBank/DDBJ databases">
        <title>Whole genome shotgun sequence of Cyclobacterium qasimii NBRC 106168.</title>
        <authorList>
            <person name="Hosoyama A."/>
            <person name="Uohara A."/>
            <person name="Ohji S."/>
            <person name="Ichikawa N."/>
        </authorList>
    </citation>
    <scope>NUCLEOTIDE SEQUENCE [LARGE SCALE GENOMIC DNA]</scope>
    <source>
        <strain evidence="5 6">NBRC 106168</strain>
    </source>
</reference>
<organism evidence="5 6">
    <name type="scientific">Cyclobacterium qasimii</name>
    <dbReference type="NCBI Taxonomy" id="1350429"/>
    <lineage>
        <taxon>Bacteria</taxon>
        <taxon>Pseudomonadati</taxon>
        <taxon>Bacteroidota</taxon>
        <taxon>Cytophagia</taxon>
        <taxon>Cytophagales</taxon>
        <taxon>Cyclobacteriaceae</taxon>
        <taxon>Cyclobacterium</taxon>
    </lineage>
</organism>
<feature type="domain" description="HTH marR-type" evidence="4">
    <location>
        <begin position="11"/>
        <end position="145"/>
    </location>
</feature>
<evidence type="ECO:0000256" key="2">
    <source>
        <dbReference type="ARBA" id="ARBA00023125"/>
    </source>
</evidence>
<dbReference type="PANTHER" id="PTHR42756:SF1">
    <property type="entry name" value="TRANSCRIPTIONAL REPRESSOR OF EMRAB OPERON"/>
    <property type="match status" value="1"/>
</dbReference>
<dbReference type="InterPro" id="IPR036388">
    <property type="entry name" value="WH-like_DNA-bd_sf"/>
</dbReference>
<evidence type="ECO:0000313" key="5">
    <source>
        <dbReference type="EMBL" id="GEO21622.1"/>
    </source>
</evidence>
<gene>
    <name evidence="5" type="ORF">CQA01_21560</name>
</gene>
<dbReference type="SUPFAM" id="SSF46785">
    <property type="entry name" value="Winged helix' DNA-binding domain"/>
    <property type="match status" value="1"/>
</dbReference>
<keyword evidence="3" id="KW-0804">Transcription</keyword>
<proteinExistence type="predicted"/>
<keyword evidence="1" id="KW-0805">Transcription regulation</keyword>
<dbReference type="AlphaFoldDB" id="A0A512CBN1"/>
<dbReference type="InterPro" id="IPR036390">
    <property type="entry name" value="WH_DNA-bd_sf"/>
</dbReference>
<comment type="caution">
    <text evidence="5">The sequence shown here is derived from an EMBL/GenBank/DDBJ whole genome shotgun (WGS) entry which is preliminary data.</text>
</comment>
<evidence type="ECO:0000256" key="1">
    <source>
        <dbReference type="ARBA" id="ARBA00023015"/>
    </source>
</evidence>
<evidence type="ECO:0000313" key="6">
    <source>
        <dbReference type="Proteomes" id="UP000321301"/>
    </source>
</evidence>
<evidence type="ECO:0000256" key="3">
    <source>
        <dbReference type="ARBA" id="ARBA00023163"/>
    </source>
</evidence>
<dbReference type="PRINTS" id="PR00598">
    <property type="entry name" value="HTHMARR"/>
</dbReference>
<dbReference type="GO" id="GO:0003700">
    <property type="term" value="F:DNA-binding transcription factor activity"/>
    <property type="evidence" value="ECO:0007669"/>
    <property type="project" value="InterPro"/>
</dbReference>
<dbReference type="PROSITE" id="PS50995">
    <property type="entry name" value="HTH_MARR_2"/>
    <property type="match status" value="1"/>
</dbReference>
<dbReference type="Pfam" id="PF01047">
    <property type="entry name" value="MarR"/>
    <property type="match status" value="1"/>
</dbReference>
<keyword evidence="2" id="KW-0238">DNA-binding</keyword>
<dbReference type="Gene3D" id="1.10.10.10">
    <property type="entry name" value="Winged helix-like DNA-binding domain superfamily/Winged helix DNA-binding domain"/>
    <property type="match status" value="1"/>
</dbReference>
<keyword evidence="6" id="KW-1185">Reference proteome</keyword>